<dbReference type="EMBL" id="GFTR01001259">
    <property type="protein sequence ID" value="JAW15167.1"/>
    <property type="molecule type" value="Transcribed_RNA"/>
</dbReference>
<proteinExistence type="predicted"/>
<reference evidence="2" key="1">
    <citation type="journal article" date="2018" name="PLoS Negl. Trop. Dis.">
        <title>An insight into the salivary gland and fat body transcriptome of Panstrongylus lignarius (Hemiptera: Heteroptera), the main vector of Chagas disease in Peru.</title>
        <authorList>
            <person name="Nevoa J.C."/>
            <person name="Mendes M.T."/>
            <person name="da Silva M.V."/>
            <person name="Soares S.C."/>
            <person name="Oliveira C.J.F."/>
            <person name="Ribeiro J.M.C."/>
        </authorList>
    </citation>
    <scope>NUCLEOTIDE SEQUENCE</scope>
</reference>
<dbReference type="AlphaFoldDB" id="A0A224XRP0"/>
<protein>
    <submittedName>
        <fullName evidence="2">Uncharacterized protein</fullName>
    </submittedName>
</protein>
<feature type="transmembrane region" description="Helical" evidence="1">
    <location>
        <begin position="12"/>
        <end position="31"/>
    </location>
</feature>
<feature type="transmembrane region" description="Helical" evidence="1">
    <location>
        <begin position="43"/>
        <end position="64"/>
    </location>
</feature>
<keyword evidence="1" id="KW-0472">Membrane</keyword>
<name>A0A224XRP0_9HEMI</name>
<evidence type="ECO:0000256" key="1">
    <source>
        <dbReference type="SAM" id="Phobius"/>
    </source>
</evidence>
<keyword evidence="1" id="KW-0812">Transmembrane</keyword>
<evidence type="ECO:0000313" key="2">
    <source>
        <dbReference type="EMBL" id="JAW15167.1"/>
    </source>
</evidence>
<organism evidence="2">
    <name type="scientific">Panstrongylus lignarius</name>
    <dbReference type="NCBI Taxonomy" id="156445"/>
    <lineage>
        <taxon>Eukaryota</taxon>
        <taxon>Metazoa</taxon>
        <taxon>Ecdysozoa</taxon>
        <taxon>Arthropoda</taxon>
        <taxon>Hexapoda</taxon>
        <taxon>Insecta</taxon>
        <taxon>Pterygota</taxon>
        <taxon>Neoptera</taxon>
        <taxon>Paraneoptera</taxon>
        <taxon>Hemiptera</taxon>
        <taxon>Heteroptera</taxon>
        <taxon>Panheteroptera</taxon>
        <taxon>Cimicomorpha</taxon>
        <taxon>Reduviidae</taxon>
        <taxon>Triatominae</taxon>
        <taxon>Panstrongylus</taxon>
    </lineage>
</organism>
<sequence>MDNGPVINLDQSLAVLAALMATAFSVVTMSSRVPFEFSVSKNHFLAILNVTVPFEFITMCVFFSSILNLYGPICCNFGLLIFNSCGFVQL</sequence>
<accession>A0A224XRP0</accession>
<keyword evidence="1" id="KW-1133">Transmembrane helix</keyword>